<dbReference type="CDD" id="cd00371">
    <property type="entry name" value="HMA"/>
    <property type="match status" value="1"/>
</dbReference>
<evidence type="ECO:0000259" key="2">
    <source>
        <dbReference type="PROSITE" id="PS50846"/>
    </source>
</evidence>
<dbReference type="RefSeq" id="WP_171157417.1">
    <property type="nucleotide sequence ID" value="NZ_JACHVQ010000001.1"/>
</dbReference>
<dbReference type="PROSITE" id="PS01047">
    <property type="entry name" value="HMA_1"/>
    <property type="match status" value="1"/>
</dbReference>
<dbReference type="InterPro" id="IPR017969">
    <property type="entry name" value="Heavy-metal-associated_CS"/>
</dbReference>
<dbReference type="Gene3D" id="3.30.70.100">
    <property type="match status" value="1"/>
</dbReference>
<dbReference type="GO" id="GO:0006825">
    <property type="term" value="P:copper ion transport"/>
    <property type="evidence" value="ECO:0007669"/>
    <property type="project" value="InterPro"/>
</dbReference>
<reference evidence="3 4" key="1">
    <citation type="submission" date="2020-08" db="EMBL/GenBank/DDBJ databases">
        <title>Sequencing the genomes of 1000 actinobacteria strains.</title>
        <authorList>
            <person name="Klenk H.-P."/>
        </authorList>
    </citation>
    <scope>NUCLEOTIDE SEQUENCE [LARGE SCALE GENOMIC DNA]</scope>
    <source>
        <strain evidence="3 4">DSM 105369</strain>
    </source>
</reference>
<protein>
    <submittedName>
        <fullName evidence="3">Copper chaperone CopZ</fullName>
    </submittedName>
</protein>
<dbReference type="InterPro" id="IPR036163">
    <property type="entry name" value="HMA_dom_sf"/>
</dbReference>
<dbReference type="Pfam" id="PF00403">
    <property type="entry name" value="HMA"/>
    <property type="match status" value="1"/>
</dbReference>
<dbReference type="PRINTS" id="PR00944">
    <property type="entry name" value="CUEXPORT"/>
</dbReference>
<dbReference type="EMBL" id="JACHVQ010000001">
    <property type="protein sequence ID" value="MBB2892073.1"/>
    <property type="molecule type" value="Genomic_DNA"/>
</dbReference>
<dbReference type="SUPFAM" id="SSF55008">
    <property type="entry name" value="HMA, heavy metal-associated domain"/>
    <property type="match status" value="1"/>
</dbReference>
<dbReference type="InterPro" id="IPR006121">
    <property type="entry name" value="HMA_dom"/>
</dbReference>
<feature type="domain" description="HMA" evidence="2">
    <location>
        <begin position="26"/>
        <end position="91"/>
    </location>
</feature>
<dbReference type="AlphaFoldDB" id="A0A839N7F9"/>
<gene>
    <name evidence="3" type="ORF">FHU39_002057</name>
</gene>
<dbReference type="GO" id="GO:0005507">
    <property type="term" value="F:copper ion binding"/>
    <property type="evidence" value="ECO:0007669"/>
    <property type="project" value="InterPro"/>
</dbReference>
<evidence type="ECO:0000313" key="3">
    <source>
        <dbReference type="EMBL" id="MBB2892073.1"/>
    </source>
</evidence>
<dbReference type="Proteomes" id="UP000559182">
    <property type="component" value="Unassembled WGS sequence"/>
</dbReference>
<proteinExistence type="predicted"/>
<evidence type="ECO:0000313" key="4">
    <source>
        <dbReference type="Proteomes" id="UP000559182"/>
    </source>
</evidence>
<name>A0A839N7F9_9MICO</name>
<comment type="caution">
    <text evidence="3">The sequence shown here is derived from an EMBL/GenBank/DDBJ whole genome shotgun (WGS) entry which is preliminary data.</text>
</comment>
<dbReference type="PROSITE" id="PS50846">
    <property type="entry name" value="HMA_2"/>
    <property type="match status" value="1"/>
</dbReference>
<organism evidence="3 4">
    <name type="scientific">Flexivirga oryzae</name>
    <dbReference type="NCBI Taxonomy" id="1794944"/>
    <lineage>
        <taxon>Bacteria</taxon>
        <taxon>Bacillati</taxon>
        <taxon>Actinomycetota</taxon>
        <taxon>Actinomycetes</taxon>
        <taxon>Micrococcales</taxon>
        <taxon>Dermacoccaceae</taxon>
        <taxon>Flexivirga</taxon>
    </lineage>
</organism>
<keyword evidence="1" id="KW-0479">Metal-binding</keyword>
<sequence length="91" mass="9297">MCTSCNCGTEATDTTDTAQPVAIGTAPASYTVTGMTCGHCVASVTEEVTAIEGVRDVVVDLSTGKLTFESDKPVPHDTVEAAVREAGYALA</sequence>
<dbReference type="InterPro" id="IPR000428">
    <property type="entry name" value="Cu-bd"/>
</dbReference>
<accession>A0A839N7F9</accession>
<keyword evidence="4" id="KW-1185">Reference proteome</keyword>
<evidence type="ECO:0000256" key="1">
    <source>
        <dbReference type="ARBA" id="ARBA00022723"/>
    </source>
</evidence>